<keyword evidence="4 10" id="KW-1133">Transmembrane helix</keyword>
<dbReference type="InterPro" id="IPR000595">
    <property type="entry name" value="cNMP-bd_dom"/>
</dbReference>
<keyword evidence="6 10" id="KW-0472">Membrane</keyword>
<gene>
    <name evidence="12" type="ORF">DYB31_005144</name>
</gene>
<accession>A0A397EU69</accession>
<feature type="transmembrane region" description="Helical" evidence="10">
    <location>
        <begin position="280"/>
        <end position="299"/>
    </location>
</feature>
<dbReference type="PROSITE" id="PS00889">
    <property type="entry name" value="CNMP_BINDING_2"/>
    <property type="match status" value="1"/>
</dbReference>
<dbReference type="EMBL" id="QUTE01013025">
    <property type="protein sequence ID" value="RHZ05562.1"/>
    <property type="molecule type" value="Genomic_DNA"/>
</dbReference>
<evidence type="ECO:0000256" key="4">
    <source>
        <dbReference type="ARBA" id="ARBA00022989"/>
    </source>
</evidence>
<dbReference type="SUPFAM" id="SSF81324">
    <property type="entry name" value="Voltage-gated potassium channels"/>
    <property type="match status" value="1"/>
</dbReference>
<sequence>MVRGQVSQGEWESHVVERIRRPRLFVSQTTSQDVSLVGRMVPTPKLPAKVAHQFSHGIPSDWVHMFRSVLGDVKIKSIQPAPHQMSAGFSLFHMFRPQSDDDDEDDDVTPASSSKLERLHREDCATTAADHWTTDQVSSLKQAIHKVDPKDPKYWTKRPATTTMAEVAAKRGSDKPTAIMKGVFEARKNAGTENTNRIAELLEQELNGMSADQIAKMVQKQNHGFVISLNSKFKLWWDVAVAFLTVYVVIVTPVQVGFGLKDYQTLDNIQVGTTDISTTTLAYPVFVDAMFIVELVLTFRTSYIDSATREEINDAALIRRHYMYGWFVPDAASSYPVSWFNTHDQNSSVQALKFLRILKIFRVFHLSKSPLFVSLTAYVSRKMNPAMLRMLKLLLIFLLCQHFIACMYFFVVSYEGISDDTWQPPFNLDTTDLSDKYVGCFYFAIMVTTANDLQPKTTLERIFTGLMLLLGIAINATIIGSAANLLANLDKTEVARKEHLDAINDYLRFKKVPLILQDKIRHYYDYVWTVRPSEQSSQLFVDLPDRLKLQLTLSLHRDFINKVPLFKALSPGGTIAIVQCMESVVAMPKDLIIREGEPGEEFYFINSGSVEVDIAVKKNKVQLGVLGAGSYFGEISLLTNEPRSANVRAALFCELEMIRKDDFNAIIHSFPQFHIALKKIADSRQQTAINMQKMSKLMKKDESPESSGTPGLTAMLRFIDLAMRRKQPNKVSDADAAKKKPAMLFDSVLDDDFILNMSQAKARNITRMKRISADMFSRLDDPV</sequence>
<keyword evidence="5" id="KW-0406">Ion transport</keyword>
<dbReference type="InterPro" id="IPR005821">
    <property type="entry name" value="Ion_trans_dom"/>
</dbReference>
<keyword evidence="8" id="KW-0407">Ion channel</keyword>
<dbReference type="SMART" id="SM00100">
    <property type="entry name" value="cNMP"/>
    <property type="match status" value="1"/>
</dbReference>
<evidence type="ECO:0000313" key="13">
    <source>
        <dbReference type="Proteomes" id="UP000266196"/>
    </source>
</evidence>
<feature type="transmembrane region" description="Helical" evidence="10">
    <location>
        <begin position="462"/>
        <end position="487"/>
    </location>
</feature>
<reference evidence="12 13" key="1">
    <citation type="submission" date="2018-08" db="EMBL/GenBank/DDBJ databases">
        <title>Aphanomyces genome sequencing and annotation.</title>
        <authorList>
            <person name="Minardi D."/>
            <person name="Oidtmann B."/>
            <person name="Van Der Giezen M."/>
            <person name="Studholme D.J."/>
        </authorList>
    </citation>
    <scope>NUCLEOTIDE SEQUENCE [LARGE SCALE GENOMIC DNA]</scope>
    <source>
        <strain evidence="12 13">197901</strain>
    </source>
</reference>
<dbReference type="InterPro" id="IPR018490">
    <property type="entry name" value="cNMP-bd_dom_sf"/>
</dbReference>
<organism evidence="12 13">
    <name type="scientific">Aphanomyces astaci</name>
    <name type="common">Crayfish plague agent</name>
    <dbReference type="NCBI Taxonomy" id="112090"/>
    <lineage>
        <taxon>Eukaryota</taxon>
        <taxon>Sar</taxon>
        <taxon>Stramenopiles</taxon>
        <taxon>Oomycota</taxon>
        <taxon>Saprolegniomycetes</taxon>
        <taxon>Saprolegniales</taxon>
        <taxon>Verrucalvaceae</taxon>
        <taxon>Aphanomyces</taxon>
    </lineage>
</organism>
<evidence type="ECO:0000256" key="8">
    <source>
        <dbReference type="ARBA" id="ARBA00023303"/>
    </source>
</evidence>
<comment type="caution">
    <text evidence="12">The sequence shown here is derived from an EMBL/GenBank/DDBJ whole genome shotgun (WGS) entry which is preliminary data.</text>
</comment>
<dbReference type="GO" id="GO:0044877">
    <property type="term" value="F:protein-containing complex binding"/>
    <property type="evidence" value="ECO:0007669"/>
    <property type="project" value="TreeGrafter"/>
</dbReference>
<feature type="transmembrane region" description="Helical" evidence="10">
    <location>
        <begin position="390"/>
        <end position="411"/>
    </location>
</feature>
<evidence type="ECO:0000256" key="3">
    <source>
        <dbReference type="ARBA" id="ARBA00022692"/>
    </source>
</evidence>
<keyword evidence="7" id="KW-1071">Ligand-gated ion channel</keyword>
<comment type="subcellular location">
    <subcellularLocation>
        <location evidence="1">Membrane</location>
        <topology evidence="1">Multi-pass membrane protein</topology>
    </subcellularLocation>
</comment>
<feature type="domain" description="Cyclic nucleotide-binding" evidence="11">
    <location>
        <begin position="565"/>
        <end position="667"/>
    </location>
</feature>
<dbReference type="PROSITE" id="PS50042">
    <property type="entry name" value="CNMP_BINDING_3"/>
    <property type="match status" value="1"/>
</dbReference>
<evidence type="ECO:0000256" key="9">
    <source>
        <dbReference type="SAM" id="MobiDB-lite"/>
    </source>
</evidence>
<dbReference type="InterPro" id="IPR050866">
    <property type="entry name" value="CNG_cation_channel"/>
</dbReference>
<evidence type="ECO:0000256" key="5">
    <source>
        <dbReference type="ARBA" id="ARBA00023065"/>
    </source>
</evidence>
<evidence type="ECO:0000256" key="7">
    <source>
        <dbReference type="ARBA" id="ARBA00023286"/>
    </source>
</evidence>
<dbReference type="SUPFAM" id="SSF51206">
    <property type="entry name" value="cAMP-binding domain-like"/>
    <property type="match status" value="1"/>
</dbReference>
<dbReference type="PANTHER" id="PTHR45638:SF11">
    <property type="entry name" value="CYCLIC NUCLEOTIDE-GATED CATION CHANNEL SUBUNIT A"/>
    <property type="match status" value="1"/>
</dbReference>
<evidence type="ECO:0000313" key="12">
    <source>
        <dbReference type="EMBL" id="RHZ05562.1"/>
    </source>
</evidence>
<evidence type="ECO:0000256" key="10">
    <source>
        <dbReference type="SAM" id="Phobius"/>
    </source>
</evidence>
<dbReference type="Gene3D" id="1.10.287.70">
    <property type="match status" value="1"/>
</dbReference>
<dbReference type="Pfam" id="PF00027">
    <property type="entry name" value="cNMP_binding"/>
    <property type="match status" value="1"/>
</dbReference>
<evidence type="ECO:0000256" key="1">
    <source>
        <dbReference type="ARBA" id="ARBA00004141"/>
    </source>
</evidence>
<protein>
    <recommendedName>
        <fullName evidence="11">Cyclic nucleotide-binding domain-containing protein</fullName>
    </recommendedName>
</protein>
<dbReference type="Gene3D" id="1.10.287.630">
    <property type="entry name" value="Helix hairpin bin"/>
    <property type="match status" value="1"/>
</dbReference>
<dbReference type="PRINTS" id="PR00103">
    <property type="entry name" value="CAMPKINASE"/>
</dbReference>
<dbReference type="AlphaFoldDB" id="A0A397EU69"/>
<evidence type="ECO:0000256" key="6">
    <source>
        <dbReference type="ARBA" id="ARBA00023136"/>
    </source>
</evidence>
<keyword evidence="3 10" id="KW-0812">Transmembrane</keyword>
<proteinExistence type="predicted"/>
<feature type="region of interest" description="Disordered" evidence="9">
    <location>
        <begin position="95"/>
        <end position="122"/>
    </location>
</feature>
<dbReference type="VEuPathDB" id="FungiDB:H257_10682"/>
<dbReference type="GO" id="GO:0005221">
    <property type="term" value="F:intracellularly cyclic nucleotide-activated monoatomic cation channel activity"/>
    <property type="evidence" value="ECO:0007669"/>
    <property type="project" value="InterPro"/>
</dbReference>
<dbReference type="PROSITE" id="PS00888">
    <property type="entry name" value="CNMP_BINDING_1"/>
    <property type="match status" value="1"/>
</dbReference>
<dbReference type="CDD" id="cd00038">
    <property type="entry name" value="CAP_ED"/>
    <property type="match status" value="1"/>
</dbReference>
<dbReference type="InterPro" id="IPR014710">
    <property type="entry name" value="RmlC-like_jellyroll"/>
</dbReference>
<name>A0A397EU69_APHAT</name>
<dbReference type="Gene3D" id="2.60.120.10">
    <property type="entry name" value="Jelly Rolls"/>
    <property type="match status" value="1"/>
</dbReference>
<dbReference type="PANTHER" id="PTHR45638">
    <property type="entry name" value="CYCLIC NUCLEOTIDE-GATED CATION CHANNEL SUBUNIT A"/>
    <property type="match status" value="1"/>
</dbReference>
<dbReference type="GO" id="GO:0016020">
    <property type="term" value="C:membrane"/>
    <property type="evidence" value="ECO:0007669"/>
    <property type="project" value="UniProtKB-SubCell"/>
</dbReference>
<evidence type="ECO:0000259" key="11">
    <source>
        <dbReference type="PROSITE" id="PS50042"/>
    </source>
</evidence>
<feature type="transmembrane region" description="Helical" evidence="10">
    <location>
        <begin position="235"/>
        <end position="260"/>
    </location>
</feature>
<dbReference type="Proteomes" id="UP000266196">
    <property type="component" value="Unassembled WGS sequence"/>
</dbReference>
<dbReference type="InterPro" id="IPR018488">
    <property type="entry name" value="cNMP-bd_CS"/>
</dbReference>
<evidence type="ECO:0000256" key="2">
    <source>
        <dbReference type="ARBA" id="ARBA00022448"/>
    </source>
</evidence>
<dbReference type="Pfam" id="PF00520">
    <property type="entry name" value="Ion_trans"/>
    <property type="match status" value="1"/>
</dbReference>
<keyword evidence="2" id="KW-0813">Transport</keyword>